<evidence type="ECO:0000313" key="2">
    <source>
        <dbReference type="EMBL" id="KAJ4757084.1"/>
    </source>
</evidence>
<dbReference type="SUPFAM" id="SSF56672">
    <property type="entry name" value="DNA/RNA polymerases"/>
    <property type="match status" value="1"/>
</dbReference>
<protein>
    <submittedName>
        <fullName evidence="2">RNA-directed DNA polymerase (Reverse transcriptase)-related family protein</fullName>
    </submittedName>
</protein>
<gene>
    <name evidence="2" type="ORF">LUZ62_067459</name>
</gene>
<keyword evidence="3" id="KW-1185">Reference proteome</keyword>
<evidence type="ECO:0000313" key="3">
    <source>
        <dbReference type="Proteomes" id="UP001140206"/>
    </source>
</evidence>
<keyword evidence="2" id="KW-0548">Nucleotidyltransferase</keyword>
<feature type="domain" description="Reverse transcriptase" evidence="1">
    <location>
        <begin position="235"/>
        <end position="511"/>
    </location>
</feature>
<dbReference type="Pfam" id="PF00078">
    <property type="entry name" value="RVT_1"/>
    <property type="match status" value="1"/>
</dbReference>
<dbReference type="Proteomes" id="UP001140206">
    <property type="component" value="Chromosome 4"/>
</dbReference>
<dbReference type="Pfam" id="PF13966">
    <property type="entry name" value="zf-RVT"/>
    <property type="match status" value="1"/>
</dbReference>
<comment type="caution">
    <text evidence="2">The sequence shown here is derived from an EMBL/GenBank/DDBJ whole genome shotgun (WGS) entry which is preliminary data.</text>
</comment>
<dbReference type="PANTHER" id="PTHR33116:SF78">
    <property type="entry name" value="OS12G0587133 PROTEIN"/>
    <property type="match status" value="1"/>
</dbReference>
<dbReference type="InterPro" id="IPR000477">
    <property type="entry name" value="RT_dom"/>
</dbReference>
<dbReference type="InterPro" id="IPR043502">
    <property type="entry name" value="DNA/RNA_pol_sf"/>
</dbReference>
<dbReference type="PROSITE" id="PS50878">
    <property type="entry name" value="RT_POL"/>
    <property type="match status" value="1"/>
</dbReference>
<dbReference type="EMBL" id="JAMFTS010000004">
    <property type="protein sequence ID" value="KAJ4757084.1"/>
    <property type="molecule type" value="Genomic_DNA"/>
</dbReference>
<keyword evidence="2" id="KW-0695">RNA-directed DNA polymerase</keyword>
<dbReference type="GO" id="GO:0003964">
    <property type="term" value="F:RNA-directed DNA polymerase activity"/>
    <property type="evidence" value="ECO:0007669"/>
    <property type="project" value="UniProtKB-KW"/>
</dbReference>
<accession>A0AAV8CN88</accession>
<organism evidence="2 3">
    <name type="scientific">Rhynchospora pubera</name>
    <dbReference type="NCBI Taxonomy" id="906938"/>
    <lineage>
        <taxon>Eukaryota</taxon>
        <taxon>Viridiplantae</taxon>
        <taxon>Streptophyta</taxon>
        <taxon>Embryophyta</taxon>
        <taxon>Tracheophyta</taxon>
        <taxon>Spermatophyta</taxon>
        <taxon>Magnoliopsida</taxon>
        <taxon>Liliopsida</taxon>
        <taxon>Poales</taxon>
        <taxon>Cyperaceae</taxon>
        <taxon>Cyperoideae</taxon>
        <taxon>Rhynchosporeae</taxon>
        <taxon>Rhynchospora</taxon>
    </lineage>
</organism>
<reference evidence="2" key="1">
    <citation type="submission" date="2022-08" db="EMBL/GenBank/DDBJ databases">
        <authorList>
            <person name="Marques A."/>
        </authorList>
    </citation>
    <scope>NUCLEOTIDE SEQUENCE</scope>
    <source>
        <strain evidence="2">RhyPub2mFocal</strain>
        <tissue evidence="2">Leaves</tissue>
    </source>
</reference>
<sequence>MELFWFDQHDFHTLANDTWNSFVALPAAQRFFAKNDTLQKHLHVWHKNTFPHVNVHLANAKAFIALFDSLEEVRTLTRMEFRLRILLREQAFFLAKISEQKWHQRARIKWLSCGDRNTRFFHAVASAKMRKKRINNLSLDGNLLTDQNSILQAFTCYFKDLLGSHRDVYPCSLQTLYGQRPLLDSLDSPFTTLEIKHAVSSLSSNKASGPDGIPNEFAKLKWDILHCDLLAIFSDLYAGTLDLKELNLAHITLLPKNDLADTLTAFRPISIINYIPKLISKVLASRLSPHLHNLVSPTQSGFVRGRLIQENFLSAREIVTHLSKCKQPAIMLKLDFFKAFDTVNWSFLFNVLRTFGIPPKFISWIELLLTTSKSAVLINNQIGNFFQHFQGLRQGDPLSPFMFILVADVLSKMCQAMGQSLAHSISTRLLSPFCVLQYADDTLIFATTKGKSVQTLKLLLDLFSLVSGLNLNLAKSSFTPFNLSSLETDQVKLILQCEASSLPLPYLGLPLTVNRLTKENYLQLIKKLESKLAGWKNKLLSRAGRITLVSSVLSAIPIFFMSVFRLPVWVLKAIDKLRRNFLWGRAYGPSNGIPLLAWDRVCLPKSLGGFGILNLKLLNIALLLKWLWRLSAQPTSQWSVIANLLISNKNRLSPLSWTSNGSFFWKDLLQLRHLFAISTTTALANGKSTLFWFDNWGLGHLHFFNSLPKPLKPFSTVHKCVSDPWSTFPAPFTSEINNALQYLQSLPLHCNNPDQLLWKWDSSGLFSVKSAYRMLVSAGKITFPCPSIWKVHLPPSIQFFALLLFHNRLLTQEALLKRQIAFVQGCVLCDQALLETTDHLFCQCPFVRALWAKVRGFFPSLSLLGFVEVRSLLISALKDAHSDRNSLLAIVTITTLWAIWLERNNRTFREVRRSIDSIMHWIVSQQTLFLKYC</sequence>
<keyword evidence="2" id="KW-0808">Transferase</keyword>
<evidence type="ECO:0000259" key="1">
    <source>
        <dbReference type="PROSITE" id="PS50878"/>
    </source>
</evidence>
<dbReference type="PANTHER" id="PTHR33116">
    <property type="entry name" value="REVERSE TRANSCRIPTASE ZINC-BINDING DOMAIN-CONTAINING PROTEIN-RELATED-RELATED"/>
    <property type="match status" value="1"/>
</dbReference>
<proteinExistence type="predicted"/>
<dbReference type="AlphaFoldDB" id="A0AAV8CN88"/>
<dbReference type="CDD" id="cd01650">
    <property type="entry name" value="RT_nLTR_like"/>
    <property type="match status" value="1"/>
</dbReference>
<dbReference type="InterPro" id="IPR026960">
    <property type="entry name" value="RVT-Znf"/>
</dbReference>
<name>A0AAV8CN88_9POAL</name>